<dbReference type="EMBL" id="JASHID010000001">
    <property type="protein sequence ID" value="MDI9863036.1"/>
    <property type="molecule type" value="Genomic_DNA"/>
</dbReference>
<comment type="caution">
    <text evidence="1">The sequence shown here is derived from an EMBL/GenBank/DDBJ whole genome shotgun (WGS) entry which is preliminary data.</text>
</comment>
<evidence type="ECO:0008006" key="3">
    <source>
        <dbReference type="Google" id="ProtNLM"/>
    </source>
</evidence>
<gene>
    <name evidence="1" type="ORF">QM480_01765</name>
</gene>
<sequence length="74" mass="8089">MKTYVSTSGKKSGVIAYEVGNDFIIVKFNTGKIYKYTNSSAGKHHIDNMIALALNSCGLSTYITKHKPGYSSHT</sequence>
<evidence type="ECO:0000313" key="1">
    <source>
        <dbReference type="EMBL" id="MDI9863036.1"/>
    </source>
</evidence>
<proteinExistence type="predicted"/>
<accession>A0ABT6YIP9</accession>
<name>A0ABT6YIP9_9BACT</name>
<evidence type="ECO:0000313" key="2">
    <source>
        <dbReference type="Proteomes" id="UP001236569"/>
    </source>
</evidence>
<organism evidence="1 2">
    <name type="scientific">Flectobacillus longus</name>
    <dbReference type="NCBI Taxonomy" id="2984207"/>
    <lineage>
        <taxon>Bacteria</taxon>
        <taxon>Pseudomonadati</taxon>
        <taxon>Bacteroidota</taxon>
        <taxon>Cytophagia</taxon>
        <taxon>Cytophagales</taxon>
        <taxon>Flectobacillaceae</taxon>
        <taxon>Flectobacillus</taxon>
    </lineage>
</organism>
<protein>
    <recommendedName>
        <fullName evidence="3">KTSC domain-containing protein</fullName>
    </recommendedName>
</protein>
<dbReference type="Proteomes" id="UP001236569">
    <property type="component" value="Unassembled WGS sequence"/>
</dbReference>
<keyword evidence="2" id="KW-1185">Reference proteome</keyword>
<dbReference type="RefSeq" id="WP_283368375.1">
    <property type="nucleotide sequence ID" value="NZ_JASHID010000001.1"/>
</dbReference>
<reference evidence="1 2" key="1">
    <citation type="submission" date="2023-05" db="EMBL/GenBank/DDBJ databases">
        <title>Novel species of genus Flectobacillus isolated from stream in China.</title>
        <authorList>
            <person name="Lu H."/>
        </authorList>
    </citation>
    <scope>NUCLEOTIDE SEQUENCE [LARGE SCALE GENOMIC DNA]</scope>
    <source>
        <strain evidence="1 2">DC10W</strain>
    </source>
</reference>